<dbReference type="InParanoid" id="W5NNZ5"/>
<feature type="transmembrane region" description="Helical" evidence="20">
    <location>
        <begin position="70"/>
        <end position="96"/>
    </location>
</feature>
<dbReference type="InterPro" id="IPR002233">
    <property type="entry name" value="ADR_fam"/>
</dbReference>
<evidence type="ECO:0000256" key="5">
    <source>
        <dbReference type="ARBA" id="ARBA00022553"/>
    </source>
</evidence>
<protein>
    <recommendedName>
        <fullName evidence="3">Beta-1 adrenergic receptor</fullName>
    </recommendedName>
    <alternativeName>
        <fullName evidence="17">Beta-1 adrenoreceptor</fullName>
    </alternativeName>
</protein>
<evidence type="ECO:0000256" key="13">
    <source>
        <dbReference type="ARBA" id="ARBA00023170"/>
    </source>
</evidence>
<evidence type="ECO:0000256" key="7">
    <source>
        <dbReference type="ARBA" id="ARBA00022753"/>
    </source>
</evidence>
<evidence type="ECO:0000313" key="23">
    <source>
        <dbReference type="Proteomes" id="UP000018468"/>
    </source>
</evidence>
<evidence type="ECO:0000259" key="21">
    <source>
        <dbReference type="PROSITE" id="PS50262"/>
    </source>
</evidence>
<dbReference type="InterPro" id="IPR000276">
    <property type="entry name" value="GPCR_Rhodpsn"/>
</dbReference>
<feature type="transmembrane region" description="Helical" evidence="20">
    <location>
        <begin position="302"/>
        <end position="322"/>
    </location>
</feature>
<dbReference type="KEGG" id="loc:102691081"/>
<dbReference type="Pfam" id="PF00001">
    <property type="entry name" value="7tm_1"/>
    <property type="match status" value="1"/>
</dbReference>
<comment type="similarity">
    <text evidence="18">Belongs to the G-protein coupled receptor 1 family.</text>
</comment>
<feature type="transmembrane region" description="Helical" evidence="20">
    <location>
        <begin position="150"/>
        <end position="171"/>
    </location>
</feature>
<dbReference type="InterPro" id="IPR017452">
    <property type="entry name" value="GPCR_Rhodpsn_7TM"/>
</dbReference>
<dbReference type="PANTHER" id="PTHR24248:SF54">
    <property type="entry name" value="BETA-1 ADRENERGIC RECEPTOR"/>
    <property type="match status" value="1"/>
</dbReference>
<dbReference type="GO" id="GO:0004940">
    <property type="term" value="F:beta1-adrenergic receptor activity"/>
    <property type="evidence" value="ECO:0000318"/>
    <property type="project" value="GO_Central"/>
</dbReference>
<dbReference type="PANTHER" id="PTHR24248">
    <property type="entry name" value="ADRENERGIC RECEPTOR-RELATED G-PROTEIN COUPLED RECEPTOR"/>
    <property type="match status" value="1"/>
</dbReference>
<evidence type="ECO:0000256" key="17">
    <source>
        <dbReference type="ARBA" id="ARBA00032462"/>
    </source>
</evidence>
<keyword evidence="11" id="KW-0564">Palmitate</keyword>
<evidence type="ECO:0000256" key="9">
    <source>
        <dbReference type="ARBA" id="ARBA00023040"/>
    </source>
</evidence>
<dbReference type="GO" id="GO:0045823">
    <property type="term" value="P:positive regulation of heart contraction"/>
    <property type="evidence" value="ECO:0007669"/>
    <property type="project" value="InterPro"/>
</dbReference>
<reference evidence="23" key="1">
    <citation type="submission" date="2011-12" db="EMBL/GenBank/DDBJ databases">
        <title>The Draft Genome of Lepisosteus oculatus.</title>
        <authorList>
            <consortium name="The Broad Institute Genome Assembly &amp; Analysis Group"/>
            <consortium name="Computational R&amp;D Group"/>
            <consortium name="and Sequencing Platform"/>
            <person name="Di Palma F."/>
            <person name="Alfoldi J."/>
            <person name="Johnson J."/>
            <person name="Berlin A."/>
            <person name="Gnerre S."/>
            <person name="Jaffe D."/>
            <person name="MacCallum I."/>
            <person name="Young S."/>
            <person name="Walker B.J."/>
            <person name="Lander E.S."/>
            <person name="Lindblad-Toh K."/>
        </authorList>
    </citation>
    <scope>NUCLEOTIDE SEQUENCE [LARGE SCALE GENOMIC DNA]</scope>
</reference>
<dbReference type="HOGENOM" id="CLU_009579_11_0_1"/>
<feature type="compositionally biased region" description="Polar residues" evidence="19">
    <location>
        <begin position="8"/>
        <end position="22"/>
    </location>
</feature>
<evidence type="ECO:0000256" key="12">
    <source>
        <dbReference type="ARBA" id="ARBA00023157"/>
    </source>
</evidence>
<dbReference type="GO" id="GO:0005886">
    <property type="term" value="C:plasma membrane"/>
    <property type="evidence" value="ECO:0000318"/>
    <property type="project" value="GO_Central"/>
</dbReference>
<dbReference type="CDD" id="cd15958">
    <property type="entry name" value="7tmA_Beta1_AR"/>
    <property type="match status" value="1"/>
</dbReference>
<dbReference type="SUPFAM" id="SSF81321">
    <property type="entry name" value="Family A G protein-coupled receptor-like"/>
    <property type="match status" value="1"/>
</dbReference>
<keyword evidence="8 20" id="KW-1133">Transmembrane helix</keyword>
<keyword evidence="5" id="KW-0597">Phosphoprotein</keyword>
<name>W5NNZ5_LEPOC</name>
<keyword evidence="13 18" id="KW-0675">Receptor</keyword>
<dbReference type="Ensembl" id="ENSLOCT00000022395.1">
    <property type="protein sequence ID" value="ENSLOCP00000022354.1"/>
    <property type="gene ID" value="ENSLOCG00000018253.1"/>
</dbReference>
<keyword evidence="23" id="KW-1185">Reference proteome</keyword>
<keyword evidence="14" id="KW-0325">Glycoprotein</keyword>
<evidence type="ECO:0000256" key="3">
    <source>
        <dbReference type="ARBA" id="ARBA00022028"/>
    </source>
</evidence>
<evidence type="ECO:0000256" key="11">
    <source>
        <dbReference type="ARBA" id="ARBA00023139"/>
    </source>
</evidence>
<dbReference type="PRINTS" id="PR00561">
    <property type="entry name" value="ADRENRGCB1AR"/>
</dbReference>
<evidence type="ECO:0000256" key="1">
    <source>
        <dbReference type="ARBA" id="ARBA00004412"/>
    </source>
</evidence>
<evidence type="ECO:0000313" key="22">
    <source>
        <dbReference type="Ensembl" id="ENSLOCP00000022354.1"/>
    </source>
</evidence>
<keyword evidence="6 18" id="KW-0812">Transmembrane</keyword>
<keyword evidence="16" id="KW-0449">Lipoprotein</keyword>
<reference evidence="22" key="3">
    <citation type="submission" date="2025-09" db="UniProtKB">
        <authorList>
            <consortium name="Ensembl"/>
        </authorList>
    </citation>
    <scope>IDENTIFICATION</scope>
</reference>
<dbReference type="InterPro" id="IPR000507">
    <property type="entry name" value="ADRB1_rcpt"/>
</dbReference>
<dbReference type="eggNOG" id="KOG3656">
    <property type="taxonomic scope" value="Eukaryota"/>
</dbReference>
<dbReference type="AlphaFoldDB" id="W5NNZ5"/>
<dbReference type="GeneID" id="102691081"/>
<evidence type="ECO:0000256" key="4">
    <source>
        <dbReference type="ARBA" id="ARBA00022475"/>
    </source>
</evidence>
<keyword evidence="12" id="KW-1015">Disulfide bond</keyword>
<sequence>MGDGSPYSYPNNKSDPGTADSSYTDPGITNPWVIGMGMLMALVVMLIVIGNVLVIVAIARNQRLQTLTNLFIVSLACADLIMGLLVVPFGAVLVVQDTWLYGSFFCEFWISVDVLCVTASIETLCVIAIDRYIAITSPFRYQSLLTKARAKGIVCVVWAISAMVSFLPILMQWWRDRNEAAEKCYADPKCCDFVTNQAYAIASSIISFYIPLVVMIFVYARVFREAKKQLKKIDKCEGRFHNNAIPNGKPNRKRQSKILAMKEQKALKTLGIIMGTFTLCWLPFFLVNVVRVFYTELVDKNLFVFLNWLGYVNSAFNPIIYCRSPDFRKAFKRLLCCPRQADRRLHVSAGDLSRYSTGFINSLDPSLIANWSDCNGQESSDCSLDKNGKVSHSESQL</sequence>
<feature type="transmembrane region" description="Helical" evidence="20">
    <location>
        <begin position="32"/>
        <end position="58"/>
    </location>
</feature>
<dbReference type="STRING" id="7918.ENSLOCP00000022354"/>
<keyword evidence="10 20" id="KW-0472">Membrane</keyword>
<feature type="transmembrane region" description="Helical" evidence="20">
    <location>
        <begin position="198"/>
        <end position="222"/>
    </location>
</feature>
<accession>W5NNZ5</accession>
<keyword evidence="7" id="KW-0967">Endosome</keyword>
<dbReference type="PRINTS" id="PR00237">
    <property type="entry name" value="GPCRRHODOPSN"/>
</dbReference>
<dbReference type="GO" id="GO:0002025">
    <property type="term" value="P:norepinephrine-epinephrine-mediated vasodilation involved in regulation of systemic arterial blood pressure"/>
    <property type="evidence" value="ECO:0000318"/>
    <property type="project" value="GO_Central"/>
</dbReference>
<dbReference type="Gene3D" id="1.20.1070.10">
    <property type="entry name" value="Rhodopsin 7-helix transmembrane proteins"/>
    <property type="match status" value="1"/>
</dbReference>
<feature type="transmembrane region" description="Helical" evidence="20">
    <location>
        <begin position="108"/>
        <end position="129"/>
    </location>
</feature>
<evidence type="ECO:0000256" key="15">
    <source>
        <dbReference type="ARBA" id="ARBA00023224"/>
    </source>
</evidence>
<dbReference type="Bgee" id="ENSLOCG00000018253">
    <property type="expression patterns" value="Expressed in heart and 5 other cell types or tissues"/>
</dbReference>
<dbReference type="CTD" id="153"/>
<evidence type="ECO:0000256" key="18">
    <source>
        <dbReference type="RuleBase" id="RU000688"/>
    </source>
</evidence>
<keyword evidence="9 18" id="KW-0297">G-protein coupled receptor</keyword>
<comment type="subcellular location">
    <subcellularLocation>
        <location evidence="2">Cell membrane</location>
        <topology evidence="2">Multi-pass membrane protein</topology>
    </subcellularLocation>
    <subcellularLocation>
        <location evidence="1">Early endosome</location>
    </subcellularLocation>
</comment>
<dbReference type="GO" id="GO:0043410">
    <property type="term" value="P:positive regulation of MAPK cascade"/>
    <property type="evidence" value="ECO:0000318"/>
    <property type="project" value="GO_Central"/>
</dbReference>
<dbReference type="SMART" id="SM01381">
    <property type="entry name" value="7TM_GPCR_Srsx"/>
    <property type="match status" value="1"/>
</dbReference>
<dbReference type="GO" id="GO:0005769">
    <property type="term" value="C:early endosome"/>
    <property type="evidence" value="ECO:0007669"/>
    <property type="project" value="UniProtKB-SubCell"/>
</dbReference>
<feature type="transmembrane region" description="Helical" evidence="20">
    <location>
        <begin position="270"/>
        <end position="290"/>
    </location>
</feature>
<dbReference type="PRINTS" id="PR01103">
    <property type="entry name" value="ADRENERGICR"/>
</dbReference>
<organism evidence="22 23">
    <name type="scientific">Lepisosteus oculatus</name>
    <name type="common">Spotted gar</name>
    <dbReference type="NCBI Taxonomy" id="7918"/>
    <lineage>
        <taxon>Eukaryota</taxon>
        <taxon>Metazoa</taxon>
        <taxon>Chordata</taxon>
        <taxon>Craniata</taxon>
        <taxon>Vertebrata</taxon>
        <taxon>Euteleostomi</taxon>
        <taxon>Actinopterygii</taxon>
        <taxon>Neopterygii</taxon>
        <taxon>Holostei</taxon>
        <taxon>Semionotiformes</taxon>
        <taxon>Lepisosteidae</taxon>
        <taxon>Lepisosteus</taxon>
    </lineage>
</organism>
<dbReference type="FunFam" id="1.20.1070.10:FF:000057">
    <property type="entry name" value="Beta-1 adrenergic receptor"/>
    <property type="match status" value="1"/>
</dbReference>
<dbReference type="GO" id="GO:0071880">
    <property type="term" value="P:adenylate cyclase-activating adrenergic receptor signaling pathway"/>
    <property type="evidence" value="ECO:0000318"/>
    <property type="project" value="GO_Central"/>
</dbReference>
<feature type="domain" description="G-protein coupled receptors family 1 profile" evidence="21">
    <location>
        <begin position="50"/>
        <end position="321"/>
    </location>
</feature>
<evidence type="ECO:0000256" key="14">
    <source>
        <dbReference type="ARBA" id="ARBA00023180"/>
    </source>
</evidence>
<dbReference type="PROSITE" id="PS00237">
    <property type="entry name" value="G_PROTEIN_RECEP_F1_1"/>
    <property type="match status" value="1"/>
</dbReference>
<keyword evidence="4" id="KW-1003">Cell membrane</keyword>
<dbReference type="Proteomes" id="UP000018468">
    <property type="component" value="Linkage group LG5"/>
</dbReference>
<evidence type="ECO:0000256" key="20">
    <source>
        <dbReference type="SAM" id="Phobius"/>
    </source>
</evidence>
<dbReference type="GO" id="GO:0002027">
    <property type="term" value="P:regulation of heart rate"/>
    <property type="evidence" value="ECO:0007669"/>
    <property type="project" value="Ensembl"/>
</dbReference>
<evidence type="ECO:0000256" key="10">
    <source>
        <dbReference type="ARBA" id="ARBA00023136"/>
    </source>
</evidence>
<feature type="region of interest" description="Disordered" evidence="19">
    <location>
        <begin position="1"/>
        <end position="22"/>
    </location>
</feature>
<evidence type="ECO:0000256" key="2">
    <source>
        <dbReference type="ARBA" id="ARBA00004651"/>
    </source>
</evidence>
<evidence type="ECO:0000256" key="19">
    <source>
        <dbReference type="SAM" id="MobiDB-lite"/>
    </source>
</evidence>
<dbReference type="OrthoDB" id="5975661at2759"/>
<dbReference type="GeneTree" id="ENSGT00940000161953"/>
<dbReference type="PROSITE" id="PS50262">
    <property type="entry name" value="G_PROTEIN_RECEP_F1_2"/>
    <property type="match status" value="1"/>
</dbReference>
<dbReference type="FunCoup" id="W5NNZ5">
    <property type="interactions" value="110"/>
</dbReference>
<keyword evidence="15 18" id="KW-0807">Transducer</keyword>
<proteinExistence type="inferred from homology"/>
<reference evidence="22" key="2">
    <citation type="submission" date="2025-08" db="UniProtKB">
        <authorList>
            <consortium name="Ensembl"/>
        </authorList>
    </citation>
    <scope>IDENTIFICATION</scope>
</reference>
<evidence type="ECO:0000256" key="8">
    <source>
        <dbReference type="ARBA" id="ARBA00022989"/>
    </source>
</evidence>
<dbReference type="EMBL" id="AHAT01017306">
    <property type="status" value="NOT_ANNOTATED_CDS"/>
    <property type="molecule type" value="Genomic_DNA"/>
</dbReference>
<dbReference type="OMA" id="AGTWSDC"/>
<evidence type="ECO:0000256" key="16">
    <source>
        <dbReference type="ARBA" id="ARBA00023288"/>
    </source>
</evidence>
<evidence type="ECO:0000256" key="6">
    <source>
        <dbReference type="ARBA" id="ARBA00022692"/>
    </source>
</evidence>